<organism evidence="2 3">
    <name type="scientific">Leptonema illini</name>
    <dbReference type="NCBI Taxonomy" id="183"/>
    <lineage>
        <taxon>Bacteria</taxon>
        <taxon>Pseudomonadati</taxon>
        <taxon>Spirochaetota</taxon>
        <taxon>Spirochaetia</taxon>
        <taxon>Leptospirales</taxon>
        <taxon>Leptospiraceae</taxon>
        <taxon>Leptonema</taxon>
    </lineage>
</organism>
<reference evidence="2 3" key="1">
    <citation type="submission" date="2019-10" db="EMBL/GenBank/DDBJ databases">
        <title>Extracellular Electron Transfer in a Candidatus Methanoperedens spp. Enrichment Culture.</title>
        <authorList>
            <person name="Berger S."/>
            <person name="Rangel Shaw D."/>
            <person name="Berben T."/>
            <person name="In 'T Zandt M."/>
            <person name="Frank J."/>
            <person name="Reimann J."/>
            <person name="Jetten M.S.M."/>
            <person name="Welte C.U."/>
        </authorList>
    </citation>
    <scope>NUCLEOTIDE SEQUENCE [LARGE SCALE GENOMIC DNA]</scope>
    <source>
        <strain evidence="2">SB12</strain>
    </source>
</reference>
<dbReference type="AlphaFoldDB" id="A0A833LVW1"/>
<sequence>MKKLSVSFAVLMLLLGTLGGAIAGSLISRVFGLDFLVLELLPGHGIRIRDFYILKNLELQLTPAALIGLVVTGWLLYRKEKG</sequence>
<protein>
    <recommendedName>
        <fullName evidence="4">DUF4321 domain-containing protein</fullName>
    </recommendedName>
</protein>
<name>A0A833LVW1_9LEPT</name>
<dbReference type="Proteomes" id="UP000460298">
    <property type="component" value="Unassembled WGS sequence"/>
</dbReference>
<evidence type="ECO:0000313" key="3">
    <source>
        <dbReference type="Proteomes" id="UP000460298"/>
    </source>
</evidence>
<keyword evidence="1" id="KW-0812">Transmembrane</keyword>
<evidence type="ECO:0008006" key="4">
    <source>
        <dbReference type="Google" id="ProtNLM"/>
    </source>
</evidence>
<gene>
    <name evidence="2" type="ORF">F9K24_19125</name>
</gene>
<keyword evidence="1" id="KW-0472">Membrane</keyword>
<feature type="transmembrane region" description="Helical" evidence="1">
    <location>
        <begin position="59"/>
        <end position="77"/>
    </location>
</feature>
<accession>A0A833LVW1</accession>
<keyword evidence="1" id="KW-1133">Transmembrane helix</keyword>
<comment type="caution">
    <text evidence="2">The sequence shown here is derived from an EMBL/GenBank/DDBJ whole genome shotgun (WGS) entry which is preliminary data.</text>
</comment>
<dbReference type="EMBL" id="WBUI01000028">
    <property type="protein sequence ID" value="KAB2929620.1"/>
    <property type="molecule type" value="Genomic_DNA"/>
</dbReference>
<evidence type="ECO:0000256" key="1">
    <source>
        <dbReference type="SAM" id="Phobius"/>
    </source>
</evidence>
<evidence type="ECO:0000313" key="2">
    <source>
        <dbReference type="EMBL" id="KAB2929620.1"/>
    </source>
</evidence>
<proteinExistence type="predicted"/>